<keyword evidence="10" id="KW-0472">Membrane</keyword>
<sequence>MSALPYWNFATGRNECDVGTDELFGAPRLDDPNLISVGSMFSRWGIVCNSLNDYNRLVTLCNGTNEGSLQRNPFGSAEERLPSMEDVQKCLSLNDFANSLFFRNSTFSFRNALEGFDEPDGTLNSTAVSLQNLVHSFSIGTMLPSFTDAIFDEWMKHFQPSDVAWPQELPPIGHNRMYNMVPFLPPVTNEELFLPAEQLGCVYSINLPGCNRMQMPSSGK</sequence>
<gene>
    <name evidence="21" type="ORF">XELAEV_18015673mg</name>
</gene>
<proteinExistence type="inferred from homology"/>
<evidence type="ECO:0000256" key="11">
    <source>
        <dbReference type="ARBA" id="ARBA00023180"/>
    </source>
</evidence>
<keyword evidence="7" id="KW-0862">Zinc</keyword>
<evidence type="ECO:0000256" key="10">
    <source>
        <dbReference type="ARBA" id="ARBA00023136"/>
    </source>
</evidence>
<dbReference type="GO" id="GO:0033162">
    <property type="term" value="C:melanosome membrane"/>
    <property type="evidence" value="ECO:0007669"/>
    <property type="project" value="UniProtKB-SubCell"/>
</dbReference>
<dbReference type="GO" id="GO:0006583">
    <property type="term" value="P:melanin biosynthetic process from tyrosine"/>
    <property type="evidence" value="ECO:0007669"/>
    <property type="project" value="TreeGrafter"/>
</dbReference>
<accession>A0A974DKU0</accession>
<comment type="pathway">
    <text evidence="14">Pigment biosynthesis; melanin biosynthesis.</text>
</comment>
<evidence type="ECO:0000256" key="2">
    <source>
        <dbReference type="ARBA" id="ARBA00004573"/>
    </source>
</evidence>
<protein>
    <recommendedName>
        <fullName evidence="16">L-dopachrome tautomerase</fullName>
        <ecNumber evidence="15">5.3.3.12</ecNumber>
    </recommendedName>
    <alternativeName>
        <fullName evidence="18">L-dopachrome Delta-isomerase</fullName>
    </alternativeName>
    <alternativeName>
        <fullName evidence="17">Tyrosinase-related protein 2</fullName>
    </alternativeName>
</protein>
<evidence type="ECO:0000256" key="18">
    <source>
        <dbReference type="ARBA" id="ARBA00042019"/>
    </source>
</evidence>
<dbReference type="GO" id="GO:0002052">
    <property type="term" value="P:positive regulation of neuroblast proliferation"/>
    <property type="evidence" value="ECO:0007669"/>
    <property type="project" value="TreeGrafter"/>
</dbReference>
<evidence type="ECO:0000256" key="3">
    <source>
        <dbReference type="ARBA" id="ARBA00009928"/>
    </source>
</evidence>
<dbReference type="PANTHER" id="PTHR11474">
    <property type="entry name" value="TYROSINASE FAMILY MEMBER"/>
    <property type="match status" value="1"/>
</dbReference>
<name>A0A974DKU0_XENLA</name>
<evidence type="ECO:0000256" key="9">
    <source>
        <dbReference type="ARBA" id="ARBA00023101"/>
    </source>
</evidence>
<dbReference type="Pfam" id="PF00264">
    <property type="entry name" value="Tyrosinase"/>
    <property type="match status" value="1"/>
</dbReference>
<dbReference type="PANTHER" id="PTHR11474:SF4">
    <property type="entry name" value="L-DOPACHROME TAUTOMERASE"/>
    <property type="match status" value="1"/>
</dbReference>
<evidence type="ECO:0000256" key="16">
    <source>
        <dbReference type="ARBA" id="ARBA00039823"/>
    </source>
</evidence>
<reference evidence="22" key="1">
    <citation type="journal article" date="2016" name="Nature">
        <title>Genome evolution in the allotetraploid frog Xenopus laevis.</title>
        <authorList>
            <person name="Session A.M."/>
            <person name="Uno Y."/>
            <person name="Kwon T."/>
            <person name="Chapman J.A."/>
            <person name="Toyoda A."/>
            <person name="Takahashi S."/>
            <person name="Fukui A."/>
            <person name="Hikosaka A."/>
            <person name="Suzuki A."/>
            <person name="Kondo M."/>
            <person name="van Heeringen S.J."/>
            <person name="Quigley I."/>
            <person name="Heinz S."/>
            <person name="Ogino H."/>
            <person name="Ochi H."/>
            <person name="Hellsten U."/>
            <person name="Lyons J.B."/>
            <person name="Simakov O."/>
            <person name="Putnam N."/>
            <person name="Stites J."/>
            <person name="Kuroki Y."/>
            <person name="Tanaka T."/>
            <person name="Michiue T."/>
            <person name="Watanabe M."/>
            <person name="Bogdanovic O."/>
            <person name="Lister R."/>
            <person name="Georgiou G."/>
            <person name="Paranjpe S.S."/>
            <person name="van Kruijsbergen I."/>
            <person name="Shu S."/>
            <person name="Carlson J."/>
            <person name="Kinoshita T."/>
            <person name="Ohta Y."/>
            <person name="Mawaribuchi S."/>
            <person name="Jenkins J."/>
            <person name="Grimwood J."/>
            <person name="Schmutz J."/>
            <person name="Mitros T."/>
            <person name="Mozaffari S.V."/>
            <person name="Suzuki Y."/>
            <person name="Haramoto Y."/>
            <person name="Yamamoto T.S."/>
            <person name="Takagi C."/>
            <person name="Heald R."/>
            <person name="Miller K."/>
            <person name="Haudenschild C."/>
            <person name="Kitzman J."/>
            <person name="Nakayama T."/>
            <person name="Izutsu Y."/>
            <person name="Robert J."/>
            <person name="Fortriede J."/>
            <person name="Burns K."/>
            <person name="Lotay V."/>
            <person name="Karimi K."/>
            <person name="Yasuoka Y."/>
            <person name="Dichmann D.S."/>
            <person name="Flajnik M.F."/>
            <person name="Houston D.W."/>
            <person name="Shendure J."/>
            <person name="DuPasquier L."/>
            <person name="Vize P.D."/>
            <person name="Zorn A.M."/>
            <person name="Ito M."/>
            <person name="Marcotte E.M."/>
            <person name="Wallingford J.B."/>
            <person name="Ito Y."/>
            <person name="Asashima M."/>
            <person name="Ueno N."/>
            <person name="Matsuda Y."/>
            <person name="Veenstra G.J."/>
            <person name="Fujiyama A."/>
            <person name="Harland R.M."/>
            <person name="Taira M."/>
            <person name="Rokhsar D.S."/>
        </authorList>
    </citation>
    <scope>NUCLEOTIDE SEQUENCE [LARGE SCALE GENOMIC DNA]</scope>
    <source>
        <strain evidence="22">J</strain>
    </source>
</reference>
<dbReference type="InterPro" id="IPR050316">
    <property type="entry name" value="Tyrosinase/Hemocyanin"/>
</dbReference>
<evidence type="ECO:0000256" key="6">
    <source>
        <dbReference type="ARBA" id="ARBA00022729"/>
    </source>
</evidence>
<dbReference type="EMBL" id="CM004469">
    <property type="protein sequence ID" value="OCT92616.1"/>
    <property type="molecule type" value="Genomic_DNA"/>
</dbReference>
<dbReference type="GO" id="GO:0016491">
    <property type="term" value="F:oxidoreductase activity"/>
    <property type="evidence" value="ECO:0007669"/>
    <property type="project" value="InterPro"/>
</dbReference>
<dbReference type="GO" id="GO:0021847">
    <property type="term" value="P:ventricular zone neuroblast division"/>
    <property type="evidence" value="ECO:0007669"/>
    <property type="project" value="TreeGrafter"/>
</dbReference>
<evidence type="ECO:0000256" key="15">
    <source>
        <dbReference type="ARBA" id="ARBA00038932"/>
    </source>
</evidence>
<comment type="cofactor">
    <cofactor evidence="1">
        <name>Zn(2+)</name>
        <dbReference type="ChEBI" id="CHEBI:29105"/>
    </cofactor>
</comment>
<keyword evidence="11" id="KW-0325">Glycoprotein</keyword>
<dbReference type="AlphaFoldDB" id="A0A974DKU0"/>
<evidence type="ECO:0000313" key="22">
    <source>
        <dbReference type="Proteomes" id="UP000694892"/>
    </source>
</evidence>
<evidence type="ECO:0000256" key="13">
    <source>
        <dbReference type="ARBA" id="ARBA00036823"/>
    </source>
</evidence>
<evidence type="ECO:0000256" key="17">
    <source>
        <dbReference type="ARBA" id="ARBA00041443"/>
    </source>
</evidence>
<evidence type="ECO:0000259" key="20">
    <source>
        <dbReference type="Pfam" id="PF00264"/>
    </source>
</evidence>
<keyword evidence="6" id="KW-0732">Signal</keyword>
<dbReference type="Proteomes" id="UP000694892">
    <property type="component" value="Chromosome 2S"/>
</dbReference>
<dbReference type="Gene3D" id="1.10.1280.10">
    <property type="entry name" value="Di-copper center containing domain from catechol oxidase"/>
    <property type="match status" value="1"/>
</dbReference>
<feature type="domain" description="Tyrosinase copper-binding" evidence="20">
    <location>
        <begin position="3"/>
        <end position="151"/>
    </location>
</feature>
<dbReference type="EC" id="5.3.3.12" evidence="15"/>
<comment type="similarity">
    <text evidence="3">Belongs to the tyrosinase family.</text>
</comment>
<evidence type="ECO:0000256" key="12">
    <source>
        <dbReference type="ARBA" id="ARBA00023235"/>
    </source>
</evidence>
<keyword evidence="4" id="KW-0812">Transmembrane</keyword>
<keyword evidence="5" id="KW-0479">Metal-binding</keyword>
<comment type="subcellular location">
    <subcellularLocation>
        <location evidence="2">Melanosome membrane</location>
        <topology evidence="2">Single-pass type I membrane protein</topology>
    </subcellularLocation>
</comment>
<dbReference type="GO" id="GO:0048066">
    <property type="term" value="P:developmental pigmentation"/>
    <property type="evidence" value="ECO:0007669"/>
    <property type="project" value="TreeGrafter"/>
</dbReference>
<evidence type="ECO:0000256" key="7">
    <source>
        <dbReference type="ARBA" id="ARBA00022833"/>
    </source>
</evidence>
<organism evidence="21 22">
    <name type="scientific">Xenopus laevis</name>
    <name type="common">African clawed frog</name>
    <dbReference type="NCBI Taxonomy" id="8355"/>
    <lineage>
        <taxon>Eukaryota</taxon>
        <taxon>Metazoa</taxon>
        <taxon>Chordata</taxon>
        <taxon>Craniata</taxon>
        <taxon>Vertebrata</taxon>
        <taxon>Euteleostomi</taxon>
        <taxon>Amphibia</taxon>
        <taxon>Batrachia</taxon>
        <taxon>Anura</taxon>
        <taxon>Pipoidea</taxon>
        <taxon>Pipidae</taxon>
        <taxon>Xenopodinae</taxon>
        <taxon>Xenopus</taxon>
        <taxon>Xenopus</taxon>
    </lineage>
</organism>
<dbReference type="GO" id="GO:0046872">
    <property type="term" value="F:metal ion binding"/>
    <property type="evidence" value="ECO:0007669"/>
    <property type="project" value="UniProtKB-KW"/>
</dbReference>
<dbReference type="InterPro" id="IPR008922">
    <property type="entry name" value="Di-copper_centre_dom_sf"/>
</dbReference>
<comment type="catalytic activity">
    <reaction evidence="13">
        <text>L-dopachrome = 5,6-dihydroxyindole-2-carboxylate</text>
        <dbReference type="Rhea" id="RHEA:13041"/>
        <dbReference type="ChEBI" id="CHEBI:16875"/>
        <dbReference type="ChEBI" id="CHEBI:57509"/>
        <dbReference type="EC" id="5.3.3.12"/>
    </reaction>
</comment>
<evidence type="ECO:0000256" key="1">
    <source>
        <dbReference type="ARBA" id="ARBA00001947"/>
    </source>
</evidence>
<keyword evidence="8" id="KW-1133">Transmembrane helix</keyword>
<evidence type="ECO:0000256" key="14">
    <source>
        <dbReference type="ARBA" id="ARBA00037907"/>
    </source>
</evidence>
<evidence type="ECO:0000256" key="19">
    <source>
        <dbReference type="ARBA" id="ARBA00045930"/>
    </source>
</evidence>
<comment type="function">
    <text evidence="19">Plays a role in melanin biosynthesis. Catalyzes the conversion of L-dopachrome into 5,6-dihydroxyindole-2-carboxylic acid (DHICA).</text>
</comment>
<dbReference type="InterPro" id="IPR002227">
    <property type="entry name" value="Tyrosinase_Cu-bd"/>
</dbReference>
<evidence type="ECO:0000256" key="8">
    <source>
        <dbReference type="ARBA" id="ARBA00022989"/>
    </source>
</evidence>
<keyword evidence="12" id="KW-0413">Isomerase</keyword>
<dbReference type="GO" id="GO:0004167">
    <property type="term" value="F:dopachrome isomerase activity"/>
    <property type="evidence" value="ECO:0007669"/>
    <property type="project" value="UniProtKB-EC"/>
</dbReference>
<evidence type="ECO:0000313" key="21">
    <source>
        <dbReference type="EMBL" id="OCT92616.1"/>
    </source>
</evidence>
<dbReference type="SUPFAM" id="SSF48056">
    <property type="entry name" value="Di-copper centre-containing domain"/>
    <property type="match status" value="1"/>
</dbReference>
<evidence type="ECO:0000256" key="5">
    <source>
        <dbReference type="ARBA" id="ARBA00022723"/>
    </source>
</evidence>
<keyword evidence="9" id="KW-0470">Melanin biosynthesis</keyword>
<evidence type="ECO:0000256" key="4">
    <source>
        <dbReference type="ARBA" id="ARBA00022692"/>
    </source>
</evidence>